<protein>
    <recommendedName>
        <fullName evidence="3">Protein kinase domain-containing protein</fullName>
    </recommendedName>
</protein>
<sequence>MSVTGMRVKDSGKSLNERIIECRENGYLLSGKMRTGAFSKVYLGYATPNKISQYYKLGNDLRSKNHDMVAIKILSINEAPLEYSKKFVHSAIYALNATYRHLVVVSVVREQTPNTFLL</sequence>
<dbReference type="GeneTree" id="ENSGT01020000232004"/>
<keyword evidence="2" id="KW-1185">Reference proteome</keyword>
<dbReference type="OMA" id="GKMRTGA"/>
<accession>A0A674DTJ3</accession>
<dbReference type="Proteomes" id="UP000472277">
    <property type="component" value="Chromosome 34"/>
</dbReference>
<evidence type="ECO:0008006" key="3">
    <source>
        <dbReference type="Google" id="ProtNLM"/>
    </source>
</evidence>
<organism evidence="1 2">
    <name type="scientific">Salmo trutta</name>
    <name type="common">Brown trout</name>
    <dbReference type="NCBI Taxonomy" id="8032"/>
    <lineage>
        <taxon>Eukaryota</taxon>
        <taxon>Metazoa</taxon>
        <taxon>Chordata</taxon>
        <taxon>Craniata</taxon>
        <taxon>Vertebrata</taxon>
        <taxon>Euteleostomi</taxon>
        <taxon>Actinopterygii</taxon>
        <taxon>Neopterygii</taxon>
        <taxon>Teleostei</taxon>
        <taxon>Protacanthopterygii</taxon>
        <taxon>Salmoniformes</taxon>
        <taxon>Salmonidae</taxon>
        <taxon>Salmoninae</taxon>
        <taxon>Salmo</taxon>
    </lineage>
</organism>
<dbReference type="Ensembl" id="ENSSTUT00000106365.1">
    <property type="protein sequence ID" value="ENSSTUP00000099093.1"/>
    <property type="gene ID" value="ENSSTUG00000044447.1"/>
</dbReference>
<evidence type="ECO:0000313" key="1">
    <source>
        <dbReference type="Ensembl" id="ENSSTUP00000099093.1"/>
    </source>
</evidence>
<evidence type="ECO:0000313" key="2">
    <source>
        <dbReference type="Proteomes" id="UP000472277"/>
    </source>
</evidence>
<dbReference type="InParanoid" id="A0A674DTJ3"/>
<proteinExistence type="predicted"/>
<dbReference type="InterPro" id="IPR011009">
    <property type="entry name" value="Kinase-like_dom_sf"/>
</dbReference>
<dbReference type="AlphaFoldDB" id="A0A674DTJ3"/>
<reference evidence="1" key="2">
    <citation type="submission" date="2025-09" db="UniProtKB">
        <authorList>
            <consortium name="Ensembl"/>
        </authorList>
    </citation>
    <scope>IDENTIFICATION</scope>
</reference>
<dbReference type="SUPFAM" id="SSF56112">
    <property type="entry name" value="Protein kinase-like (PK-like)"/>
    <property type="match status" value="1"/>
</dbReference>
<reference evidence="1" key="1">
    <citation type="submission" date="2025-08" db="UniProtKB">
        <authorList>
            <consortium name="Ensembl"/>
        </authorList>
    </citation>
    <scope>IDENTIFICATION</scope>
</reference>
<name>A0A674DTJ3_SALTR</name>